<evidence type="ECO:0000313" key="5">
    <source>
        <dbReference type="EMBL" id="PCH61820.1"/>
    </source>
</evidence>
<name>A0A2A4MPP6_9GAMM</name>
<dbReference type="PROSITE" id="PS50949">
    <property type="entry name" value="HTH_GNTR"/>
    <property type="match status" value="1"/>
</dbReference>
<dbReference type="SUPFAM" id="SSF46785">
    <property type="entry name" value="Winged helix' DNA-binding domain"/>
    <property type="match status" value="1"/>
</dbReference>
<dbReference type="Pfam" id="PF00392">
    <property type="entry name" value="GntR"/>
    <property type="match status" value="1"/>
</dbReference>
<keyword evidence="2" id="KW-0238">DNA-binding</keyword>
<organism evidence="5 6">
    <name type="scientific">SAR86 cluster bacterium</name>
    <dbReference type="NCBI Taxonomy" id="2030880"/>
    <lineage>
        <taxon>Bacteria</taxon>
        <taxon>Pseudomonadati</taxon>
        <taxon>Pseudomonadota</taxon>
        <taxon>Gammaproteobacteria</taxon>
        <taxon>SAR86 cluster</taxon>
    </lineage>
</organism>
<dbReference type="SMART" id="SM00345">
    <property type="entry name" value="HTH_GNTR"/>
    <property type="match status" value="1"/>
</dbReference>
<dbReference type="InterPro" id="IPR000524">
    <property type="entry name" value="Tscrpt_reg_HTH_GntR"/>
</dbReference>
<evidence type="ECO:0000259" key="4">
    <source>
        <dbReference type="PROSITE" id="PS50949"/>
    </source>
</evidence>
<dbReference type="EMBL" id="NVQR01000056">
    <property type="protein sequence ID" value="PCH61820.1"/>
    <property type="molecule type" value="Genomic_DNA"/>
</dbReference>
<proteinExistence type="predicted"/>
<dbReference type="GO" id="GO:0003700">
    <property type="term" value="F:DNA-binding transcription factor activity"/>
    <property type="evidence" value="ECO:0007669"/>
    <property type="project" value="InterPro"/>
</dbReference>
<evidence type="ECO:0000256" key="1">
    <source>
        <dbReference type="ARBA" id="ARBA00023015"/>
    </source>
</evidence>
<dbReference type="PRINTS" id="PR00035">
    <property type="entry name" value="HTHGNTR"/>
</dbReference>
<reference evidence="6" key="1">
    <citation type="submission" date="2017-08" db="EMBL/GenBank/DDBJ databases">
        <title>A dynamic microbial community with high functional redundancy inhabits the cold, oxic subseafloor aquifer.</title>
        <authorList>
            <person name="Tully B.J."/>
            <person name="Wheat C.G."/>
            <person name="Glazer B.T."/>
            <person name="Huber J.A."/>
        </authorList>
    </citation>
    <scope>NUCLEOTIDE SEQUENCE [LARGE SCALE GENOMIC DNA]</scope>
</reference>
<dbReference type="PANTHER" id="PTHR43537:SF51">
    <property type="entry name" value="HTH-TYPE TRANSCRIPTIONAL REGULATOR LGOR-RELATED"/>
    <property type="match status" value="1"/>
</dbReference>
<comment type="caution">
    <text evidence="5">The sequence shown here is derived from an EMBL/GenBank/DDBJ whole genome shotgun (WGS) entry which is preliminary data.</text>
</comment>
<keyword evidence="3" id="KW-0804">Transcription</keyword>
<gene>
    <name evidence="5" type="ORF">COC19_04110</name>
</gene>
<keyword evidence="1" id="KW-0805">Transcription regulation</keyword>
<dbReference type="InterPro" id="IPR036388">
    <property type="entry name" value="WH-like_DNA-bd_sf"/>
</dbReference>
<dbReference type="PANTHER" id="PTHR43537">
    <property type="entry name" value="TRANSCRIPTIONAL REGULATOR, GNTR FAMILY"/>
    <property type="match status" value="1"/>
</dbReference>
<accession>A0A2A4MPP6</accession>
<evidence type="ECO:0000256" key="3">
    <source>
        <dbReference type="ARBA" id="ARBA00023163"/>
    </source>
</evidence>
<evidence type="ECO:0000256" key="2">
    <source>
        <dbReference type="ARBA" id="ARBA00023125"/>
    </source>
</evidence>
<sequence length="239" mass="26277">MSSANSVSHEIARCLRNEILRGHYRVGERLSSERDLSTRFAASRGAVREALLQLEQLGIISIQPGGVRVQSINSASLAILGPLMALNELPDGSIVDQFLQVFGLLTSSTAKSSVEKASAEQLSHMQELVAKLAEQSEQSQLVQVMPIKLLEYMTGVDDNLVLRLIGNDLKEHFVEQMLKVGVKPQLQLEVGPKLFKALSLSLAQKNGDAAAKAFQEYFDQLRLSVMDALELKKENYSQA</sequence>
<feature type="domain" description="HTH gntR-type" evidence="4">
    <location>
        <begin position="5"/>
        <end position="75"/>
    </location>
</feature>
<dbReference type="InterPro" id="IPR036390">
    <property type="entry name" value="WH_DNA-bd_sf"/>
</dbReference>
<dbReference type="Gene3D" id="1.10.10.10">
    <property type="entry name" value="Winged helix-like DNA-binding domain superfamily/Winged helix DNA-binding domain"/>
    <property type="match status" value="1"/>
</dbReference>
<dbReference type="AlphaFoldDB" id="A0A2A4MPP6"/>
<dbReference type="CDD" id="cd07377">
    <property type="entry name" value="WHTH_GntR"/>
    <property type="match status" value="1"/>
</dbReference>
<protein>
    <recommendedName>
        <fullName evidence="4">HTH gntR-type domain-containing protein</fullName>
    </recommendedName>
</protein>
<evidence type="ECO:0000313" key="6">
    <source>
        <dbReference type="Proteomes" id="UP000218172"/>
    </source>
</evidence>
<dbReference type="Proteomes" id="UP000218172">
    <property type="component" value="Unassembled WGS sequence"/>
</dbReference>
<dbReference type="GO" id="GO:0003677">
    <property type="term" value="F:DNA binding"/>
    <property type="evidence" value="ECO:0007669"/>
    <property type="project" value="UniProtKB-KW"/>
</dbReference>